<organism evidence="1 2">
    <name type="scientific">Anncaliia algerae PRA339</name>
    <dbReference type="NCBI Taxonomy" id="1288291"/>
    <lineage>
        <taxon>Eukaryota</taxon>
        <taxon>Fungi</taxon>
        <taxon>Fungi incertae sedis</taxon>
        <taxon>Microsporidia</taxon>
        <taxon>Tubulinosematoidea</taxon>
        <taxon>Tubulinosematidae</taxon>
        <taxon>Anncaliia</taxon>
    </lineage>
</organism>
<dbReference type="HOGENOM" id="CLU_2235933_0_0_1"/>
<sequence>MYANNLGRVESEGIYTKHKDTQNIEVMHNYSSLQGCKEDAYEEITFEEDPGTINNRNRYNGCSTFTNHLYFNDTFGEQNRIPVNLEENITENIKIDVDYYVQNPH</sequence>
<reference evidence="1 2" key="2">
    <citation type="submission" date="2014-03" db="EMBL/GenBank/DDBJ databases">
        <title>The Genome Sequence of Anncaliia algerae insect isolate PRA339.</title>
        <authorList>
            <consortium name="The Broad Institute Genome Sequencing Platform"/>
            <consortium name="The Broad Institute Genome Sequencing Center for Infectious Disease"/>
            <person name="Cuomo C."/>
            <person name="Becnel J."/>
            <person name="Sanscrainte N."/>
            <person name="Walker B."/>
            <person name="Young S.K."/>
            <person name="Zeng Q."/>
            <person name="Gargeya S."/>
            <person name="Fitzgerald M."/>
            <person name="Haas B."/>
            <person name="Abouelleil A."/>
            <person name="Alvarado L."/>
            <person name="Arachchi H.M."/>
            <person name="Berlin A.M."/>
            <person name="Chapman S.B."/>
            <person name="Dewar J."/>
            <person name="Goldberg J."/>
            <person name="Griggs A."/>
            <person name="Gujja S."/>
            <person name="Hansen M."/>
            <person name="Howarth C."/>
            <person name="Imamovic A."/>
            <person name="Larimer J."/>
            <person name="McCowan C."/>
            <person name="Murphy C."/>
            <person name="Neiman D."/>
            <person name="Pearson M."/>
            <person name="Priest M."/>
            <person name="Roberts A."/>
            <person name="Saif S."/>
            <person name="Shea T."/>
            <person name="Sisk P."/>
            <person name="Sykes S."/>
            <person name="Wortman J."/>
            <person name="Nusbaum C."/>
            <person name="Birren B."/>
        </authorList>
    </citation>
    <scope>NUCLEOTIDE SEQUENCE [LARGE SCALE GENOMIC DNA]</scope>
    <source>
        <strain evidence="1 2">PRA339</strain>
    </source>
</reference>
<proteinExistence type="predicted"/>
<dbReference type="VEuPathDB" id="MicrosporidiaDB:H312_02873"/>
<keyword evidence="2" id="KW-1185">Reference proteome</keyword>
<gene>
    <name evidence="1" type="ORF">H312_02873</name>
</gene>
<dbReference type="EMBL" id="KK365235">
    <property type="protein sequence ID" value="KCZ79726.1"/>
    <property type="molecule type" value="Genomic_DNA"/>
</dbReference>
<reference evidence="2" key="1">
    <citation type="submission" date="2013-02" db="EMBL/GenBank/DDBJ databases">
        <authorList>
            <consortium name="The Broad Institute Genome Sequencing Platform"/>
            <person name="Cuomo C."/>
            <person name="Becnel J."/>
            <person name="Sanscrainte N."/>
            <person name="Walker B."/>
            <person name="Young S.K."/>
            <person name="Zeng Q."/>
            <person name="Gargeya S."/>
            <person name="Fitzgerald M."/>
            <person name="Haas B."/>
            <person name="Abouelleil A."/>
            <person name="Alvarado L."/>
            <person name="Arachchi H.M."/>
            <person name="Berlin A.M."/>
            <person name="Chapman S.B."/>
            <person name="Dewar J."/>
            <person name="Goldberg J."/>
            <person name="Griggs A."/>
            <person name="Gujja S."/>
            <person name="Hansen M."/>
            <person name="Howarth C."/>
            <person name="Imamovic A."/>
            <person name="Larimer J."/>
            <person name="McCowan C."/>
            <person name="Murphy C."/>
            <person name="Neiman D."/>
            <person name="Pearson M."/>
            <person name="Priest M."/>
            <person name="Roberts A."/>
            <person name="Saif S."/>
            <person name="Shea T."/>
            <person name="Sisk P."/>
            <person name="Sykes S."/>
            <person name="Wortman J."/>
            <person name="Nusbaum C."/>
            <person name="Birren B."/>
        </authorList>
    </citation>
    <scope>NUCLEOTIDE SEQUENCE [LARGE SCALE GENOMIC DNA]</scope>
    <source>
        <strain evidence="2">PRA339</strain>
    </source>
</reference>
<evidence type="ECO:0000313" key="1">
    <source>
        <dbReference type="EMBL" id="KCZ79726.1"/>
    </source>
</evidence>
<accession>A0A059EYD2</accession>
<dbReference type="AlphaFoldDB" id="A0A059EYD2"/>
<protein>
    <submittedName>
        <fullName evidence="1">Uncharacterized protein</fullName>
    </submittedName>
</protein>
<dbReference type="Proteomes" id="UP000030655">
    <property type="component" value="Unassembled WGS sequence"/>
</dbReference>
<evidence type="ECO:0000313" key="2">
    <source>
        <dbReference type="Proteomes" id="UP000030655"/>
    </source>
</evidence>
<name>A0A059EYD2_9MICR</name>